<keyword evidence="1" id="KW-0175">Coiled coil</keyword>
<dbReference type="AlphaFoldDB" id="A0AAV8YGR8"/>
<accession>A0AAV8YGR8</accession>
<comment type="caution">
    <text evidence="2">The sequence shown here is derived from an EMBL/GenBank/DDBJ whole genome shotgun (WGS) entry which is preliminary data.</text>
</comment>
<dbReference type="EMBL" id="JANEYF010002177">
    <property type="protein sequence ID" value="KAJ8950383.1"/>
    <property type="molecule type" value="Genomic_DNA"/>
</dbReference>
<reference evidence="2" key="1">
    <citation type="journal article" date="2023" name="Insect Mol. Biol.">
        <title>Genome sequencing provides insights into the evolution of gene families encoding plant cell wall-degrading enzymes in longhorned beetles.</title>
        <authorList>
            <person name="Shin N.R."/>
            <person name="Okamura Y."/>
            <person name="Kirsch R."/>
            <person name="Pauchet Y."/>
        </authorList>
    </citation>
    <scope>NUCLEOTIDE SEQUENCE</scope>
    <source>
        <strain evidence="2">RBIC_L_NR</strain>
    </source>
</reference>
<evidence type="ECO:0000313" key="2">
    <source>
        <dbReference type="EMBL" id="KAJ8950383.1"/>
    </source>
</evidence>
<feature type="coiled-coil region" evidence="1">
    <location>
        <begin position="70"/>
        <end position="97"/>
    </location>
</feature>
<organism evidence="2 3">
    <name type="scientific">Rhamnusium bicolor</name>
    <dbReference type="NCBI Taxonomy" id="1586634"/>
    <lineage>
        <taxon>Eukaryota</taxon>
        <taxon>Metazoa</taxon>
        <taxon>Ecdysozoa</taxon>
        <taxon>Arthropoda</taxon>
        <taxon>Hexapoda</taxon>
        <taxon>Insecta</taxon>
        <taxon>Pterygota</taxon>
        <taxon>Neoptera</taxon>
        <taxon>Endopterygota</taxon>
        <taxon>Coleoptera</taxon>
        <taxon>Polyphaga</taxon>
        <taxon>Cucujiformia</taxon>
        <taxon>Chrysomeloidea</taxon>
        <taxon>Cerambycidae</taxon>
        <taxon>Lepturinae</taxon>
        <taxon>Rhagiini</taxon>
        <taxon>Rhamnusium</taxon>
    </lineage>
</organism>
<protein>
    <submittedName>
        <fullName evidence="2">Uncharacterized protein</fullName>
    </submittedName>
</protein>
<evidence type="ECO:0000313" key="3">
    <source>
        <dbReference type="Proteomes" id="UP001162156"/>
    </source>
</evidence>
<proteinExistence type="predicted"/>
<evidence type="ECO:0000256" key="1">
    <source>
        <dbReference type="SAM" id="Coils"/>
    </source>
</evidence>
<dbReference type="Proteomes" id="UP001162156">
    <property type="component" value="Unassembled WGS sequence"/>
</dbReference>
<name>A0AAV8YGR8_9CUCU</name>
<keyword evidence="3" id="KW-1185">Reference proteome</keyword>
<sequence length="156" mass="17776">MKIGNDTENAQGTTGNIDKHIVILKEKLTDLQRNITDNGNFANRVIEESINIVKNAQKTKNDSIVLEDTYRTARNKLEQKLNSVKATNERANELSSKALNLVAKVTTTQEDIQKLEDSSQGDDLEALERQLKVLIEKMNEYTMTLENRVQYYKTCN</sequence>
<gene>
    <name evidence="2" type="ORF">NQ314_007922</name>
</gene>